<evidence type="ECO:0008006" key="10">
    <source>
        <dbReference type="Google" id="ProtNLM"/>
    </source>
</evidence>
<evidence type="ECO:0000256" key="1">
    <source>
        <dbReference type="ARBA" id="ARBA00001946"/>
    </source>
</evidence>
<evidence type="ECO:0000256" key="2">
    <source>
        <dbReference type="ARBA" id="ARBA00005128"/>
    </source>
</evidence>
<evidence type="ECO:0000256" key="7">
    <source>
        <dbReference type="RuleBase" id="RU004466"/>
    </source>
</evidence>
<dbReference type="InterPro" id="IPR000092">
    <property type="entry name" value="Polyprenyl_synt"/>
</dbReference>
<dbReference type="InterPro" id="IPR033749">
    <property type="entry name" value="Polyprenyl_synt_CS"/>
</dbReference>
<dbReference type="Proteomes" id="UP000221961">
    <property type="component" value="Chromosome"/>
</dbReference>
<organism evidence="8 9">
    <name type="scientific">Nocardia terpenica</name>
    <dbReference type="NCBI Taxonomy" id="455432"/>
    <lineage>
        <taxon>Bacteria</taxon>
        <taxon>Bacillati</taxon>
        <taxon>Actinomycetota</taxon>
        <taxon>Actinomycetes</taxon>
        <taxon>Mycobacteriales</taxon>
        <taxon>Nocardiaceae</taxon>
        <taxon>Nocardia</taxon>
    </lineage>
</organism>
<comment type="pathway">
    <text evidence="2">Isoprenoid biosynthesis.</text>
</comment>
<evidence type="ECO:0000256" key="4">
    <source>
        <dbReference type="ARBA" id="ARBA00022679"/>
    </source>
</evidence>
<dbReference type="InterPro" id="IPR008949">
    <property type="entry name" value="Isoprenoid_synthase_dom_sf"/>
</dbReference>
<keyword evidence="6" id="KW-0460">Magnesium</keyword>
<dbReference type="GO" id="GO:0046872">
    <property type="term" value="F:metal ion binding"/>
    <property type="evidence" value="ECO:0007669"/>
    <property type="project" value="UniProtKB-KW"/>
</dbReference>
<keyword evidence="5" id="KW-0479">Metal-binding</keyword>
<dbReference type="Pfam" id="PF00348">
    <property type="entry name" value="polyprenyl_synt"/>
    <property type="match status" value="1"/>
</dbReference>
<evidence type="ECO:0000256" key="3">
    <source>
        <dbReference type="ARBA" id="ARBA00006706"/>
    </source>
</evidence>
<dbReference type="GeneID" id="88360543"/>
<dbReference type="Gene3D" id="1.10.600.10">
    <property type="entry name" value="Farnesyl Diphosphate Synthase"/>
    <property type="match status" value="1"/>
</dbReference>
<evidence type="ECO:0000256" key="6">
    <source>
        <dbReference type="ARBA" id="ARBA00022842"/>
    </source>
</evidence>
<dbReference type="PANTHER" id="PTHR12001">
    <property type="entry name" value="GERANYLGERANYL PYROPHOSPHATE SYNTHASE"/>
    <property type="match status" value="1"/>
</dbReference>
<proteinExistence type="inferred from homology"/>
<sequence>MSTAGDARVRRLAPESVDLTEFASLLTSELEHEYLLLLVPYGLEAHAPSLAAGRLIRSRLAATAAGLLSDRLIRRCAALEMMHTSTLIHDDILDRGTVRRGLPTLWKAVGRERALLIGNLVAARALAIAQADSAEAANVFLETWQRVNVAQLREVNERGRVKDRAAHVGISIGKASAAMELGLVIGCMSSPGWPVDLTHLREAVREFGLGFQFADDVEDVRAWLGASGPRRSKEAEFDIDLGNLTLPVTILAESAGVRVEPAGRRSVQVLRALSLDDWEPCLQATFRIALDHLDRARWHLDRAEEFSGDLELARRVIEWADEMIESVRRKGLDMTLSELPRVVR</sequence>
<keyword evidence="4 7" id="KW-0808">Transferase</keyword>
<gene>
    <name evidence="8" type="ORF">CRH09_24705</name>
</gene>
<dbReference type="RefSeq" id="WP_098695957.1">
    <property type="nucleotide sequence ID" value="NZ_CP023778.1"/>
</dbReference>
<dbReference type="KEGG" id="ntp:CRH09_24705"/>
<evidence type="ECO:0000313" key="9">
    <source>
        <dbReference type="Proteomes" id="UP000221961"/>
    </source>
</evidence>
<comment type="cofactor">
    <cofactor evidence="1">
        <name>Mg(2+)</name>
        <dbReference type="ChEBI" id="CHEBI:18420"/>
    </cofactor>
</comment>
<dbReference type="PROSITE" id="PS00723">
    <property type="entry name" value="POLYPRENYL_SYNTHASE_1"/>
    <property type="match status" value="1"/>
</dbReference>
<comment type="similarity">
    <text evidence="3 7">Belongs to the FPP/GGPP synthase family.</text>
</comment>
<dbReference type="PANTHER" id="PTHR12001:SF69">
    <property type="entry name" value="ALL TRANS-POLYPRENYL-DIPHOSPHATE SYNTHASE PDSS1"/>
    <property type="match status" value="1"/>
</dbReference>
<dbReference type="AlphaFoldDB" id="A0A291RNK2"/>
<name>A0A291RNK2_9NOCA</name>
<dbReference type="SUPFAM" id="SSF48576">
    <property type="entry name" value="Terpenoid synthases"/>
    <property type="match status" value="1"/>
</dbReference>
<evidence type="ECO:0000256" key="5">
    <source>
        <dbReference type="ARBA" id="ARBA00022723"/>
    </source>
</evidence>
<accession>A0A291RNK2</accession>
<protein>
    <recommendedName>
        <fullName evidence="10">Polyprenyl synthetase family protein</fullName>
    </recommendedName>
</protein>
<dbReference type="EMBL" id="CP023778">
    <property type="protein sequence ID" value="ATL68905.1"/>
    <property type="molecule type" value="Genomic_DNA"/>
</dbReference>
<reference evidence="8 9" key="1">
    <citation type="submission" date="2017-10" db="EMBL/GenBank/DDBJ databases">
        <title>Comparative genomics between pathogenic Norcardia.</title>
        <authorList>
            <person name="Zeng L."/>
        </authorList>
    </citation>
    <scope>NUCLEOTIDE SEQUENCE [LARGE SCALE GENOMIC DNA]</scope>
    <source>
        <strain evidence="8 9">NC_YFY_NT001</strain>
    </source>
</reference>
<dbReference type="GO" id="GO:0008299">
    <property type="term" value="P:isoprenoid biosynthetic process"/>
    <property type="evidence" value="ECO:0007669"/>
    <property type="project" value="InterPro"/>
</dbReference>
<dbReference type="GO" id="GO:0004659">
    <property type="term" value="F:prenyltransferase activity"/>
    <property type="evidence" value="ECO:0007669"/>
    <property type="project" value="InterPro"/>
</dbReference>
<evidence type="ECO:0000313" key="8">
    <source>
        <dbReference type="EMBL" id="ATL68905.1"/>
    </source>
</evidence>